<dbReference type="InterPro" id="IPR013324">
    <property type="entry name" value="RNA_pol_sigma_r3/r4-like"/>
</dbReference>
<sequence>MTEDHKLIKCIKAGDKKAFDCLVRKYYKNIFAYCYRRTGDKEIAADLTQDVFTKLIAAIYNYSRTGKFVNYLFTIAVNTCTDYLRKKKLYVTEIDGELVEAVQSPPDEDFIQEEENETLYGHLLSLPDIQKNALILHYYHGLKIKDISVITGVPVSTVKSRMKQGIDKLRKIYQKEGEYF</sequence>
<dbReference type="InterPro" id="IPR013325">
    <property type="entry name" value="RNA_pol_sigma_r2"/>
</dbReference>
<evidence type="ECO:0000256" key="1">
    <source>
        <dbReference type="ARBA" id="ARBA00010641"/>
    </source>
</evidence>
<name>A0A9D1F425_9FIRM</name>
<keyword evidence="2" id="KW-0805">Transcription regulation</keyword>
<keyword evidence="3" id="KW-0731">Sigma factor</keyword>
<evidence type="ECO:0000259" key="6">
    <source>
        <dbReference type="Pfam" id="PF04542"/>
    </source>
</evidence>
<evidence type="ECO:0000313" key="9">
    <source>
        <dbReference type="Proteomes" id="UP000823927"/>
    </source>
</evidence>
<dbReference type="AlphaFoldDB" id="A0A9D1F425"/>
<organism evidence="8 9">
    <name type="scientific">Candidatus Scybalocola faecigallinarum</name>
    <dbReference type="NCBI Taxonomy" id="2840941"/>
    <lineage>
        <taxon>Bacteria</taxon>
        <taxon>Bacillati</taxon>
        <taxon>Bacillota</taxon>
        <taxon>Clostridia</taxon>
        <taxon>Lachnospirales</taxon>
        <taxon>Lachnospiraceae</taxon>
        <taxon>Lachnospiraceae incertae sedis</taxon>
        <taxon>Candidatus Scybalocola (ex Gilroy et al. 2021)</taxon>
    </lineage>
</organism>
<feature type="domain" description="RNA polymerase sigma factor 70 region 4 type 2" evidence="7">
    <location>
        <begin position="123"/>
        <end position="169"/>
    </location>
</feature>
<dbReference type="InterPro" id="IPR007627">
    <property type="entry name" value="RNA_pol_sigma70_r2"/>
</dbReference>
<dbReference type="GO" id="GO:0006352">
    <property type="term" value="P:DNA-templated transcription initiation"/>
    <property type="evidence" value="ECO:0007669"/>
    <property type="project" value="InterPro"/>
</dbReference>
<evidence type="ECO:0000256" key="4">
    <source>
        <dbReference type="ARBA" id="ARBA00023125"/>
    </source>
</evidence>
<dbReference type="CDD" id="cd06171">
    <property type="entry name" value="Sigma70_r4"/>
    <property type="match status" value="1"/>
</dbReference>
<feature type="domain" description="RNA polymerase sigma-70 region 2" evidence="6">
    <location>
        <begin position="22"/>
        <end position="88"/>
    </location>
</feature>
<comment type="similarity">
    <text evidence="1">Belongs to the sigma-70 factor family. ECF subfamily.</text>
</comment>
<dbReference type="SUPFAM" id="SSF88659">
    <property type="entry name" value="Sigma3 and sigma4 domains of RNA polymerase sigma factors"/>
    <property type="match status" value="1"/>
</dbReference>
<dbReference type="PANTHER" id="PTHR43133">
    <property type="entry name" value="RNA POLYMERASE ECF-TYPE SIGMA FACTO"/>
    <property type="match status" value="1"/>
</dbReference>
<comment type="caution">
    <text evidence="8">The sequence shown here is derived from an EMBL/GenBank/DDBJ whole genome shotgun (WGS) entry which is preliminary data.</text>
</comment>
<dbReference type="InterPro" id="IPR036388">
    <property type="entry name" value="WH-like_DNA-bd_sf"/>
</dbReference>
<dbReference type="GO" id="GO:0003677">
    <property type="term" value="F:DNA binding"/>
    <property type="evidence" value="ECO:0007669"/>
    <property type="project" value="UniProtKB-KW"/>
</dbReference>
<dbReference type="Gene3D" id="1.10.1740.10">
    <property type="match status" value="1"/>
</dbReference>
<reference evidence="8" key="2">
    <citation type="journal article" date="2021" name="PeerJ">
        <title>Extensive microbial diversity within the chicken gut microbiome revealed by metagenomics and culture.</title>
        <authorList>
            <person name="Gilroy R."/>
            <person name="Ravi A."/>
            <person name="Getino M."/>
            <person name="Pursley I."/>
            <person name="Horton D.L."/>
            <person name="Alikhan N.F."/>
            <person name="Baker D."/>
            <person name="Gharbi K."/>
            <person name="Hall N."/>
            <person name="Watson M."/>
            <person name="Adriaenssens E.M."/>
            <person name="Foster-Nyarko E."/>
            <person name="Jarju S."/>
            <person name="Secka A."/>
            <person name="Antonio M."/>
            <person name="Oren A."/>
            <person name="Chaudhuri R.R."/>
            <person name="La Ragione R."/>
            <person name="Hildebrand F."/>
            <person name="Pallen M.J."/>
        </authorList>
    </citation>
    <scope>NUCLEOTIDE SEQUENCE</scope>
    <source>
        <strain evidence="8">CHK178-757</strain>
    </source>
</reference>
<accession>A0A9D1F425</accession>
<dbReference type="Pfam" id="PF04542">
    <property type="entry name" value="Sigma70_r2"/>
    <property type="match status" value="1"/>
</dbReference>
<evidence type="ECO:0000313" key="8">
    <source>
        <dbReference type="EMBL" id="HIS47225.1"/>
    </source>
</evidence>
<evidence type="ECO:0000256" key="5">
    <source>
        <dbReference type="ARBA" id="ARBA00023163"/>
    </source>
</evidence>
<dbReference type="EMBL" id="DVIT01000025">
    <property type="protein sequence ID" value="HIS47225.1"/>
    <property type="molecule type" value="Genomic_DNA"/>
</dbReference>
<dbReference type="NCBIfam" id="TIGR02937">
    <property type="entry name" value="sigma70-ECF"/>
    <property type="match status" value="1"/>
</dbReference>
<gene>
    <name evidence="8" type="ORF">IAB46_06645</name>
</gene>
<keyword evidence="4" id="KW-0238">DNA-binding</keyword>
<dbReference type="PANTHER" id="PTHR43133:SF8">
    <property type="entry name" value="RNA POLYMERASE SIGMA FACTOR HI_1459-RELATED"/>
    <property type="match status" value="1"/>
</dbReference>
<keyword evidence="5" id="KW-0804">Transcription</keyword>
<dbReference type="Pfam" id="PF08281">
    <property type="entry name" value="Sigma70_r4_2"/>
    <property type="match status" value="1"/>
</dbReference>
<dbReference type="Proteomes" id="UP000823927">
    <property type="component" value="Unassembled WGS sequence"/>
</dbReference>
<dbReference type="InterPro" id="IPR039425">
    <property type="entry name" value="RNA_pol_sigma-70-like"/>
</dbReference>
<dbReference type="InterPro" id="IPR013249">
    <property type="entry name" value="RNA_pol_sigma70_r4_t2"/>
</dbReference>
<reference evidence="8" key="1">
    <citation type="submission" date="2020-10" db="EMBL/GenBank/DDBJ databases">
        <authorList>
            <person name="Gilroy R."/>
        </authorList>
    </citation>
    <scope>NUCLEOTIDE SEQUENCE</scope>
    <source>
        <strain evidence="8">CHK178-757</strain>
    </source>
</reference>
<dbReference type="InterPro" id="IPR014284">
    <property type="entry name" value="RNA_pol_sigma-70_dom"/>
</dbReference>
<protein>
    <submittedName>
        <fullName evidence="8">RNA polymerase sigma factor</fullName>
    </submittedName>
</protein>
<evidence type="ECO:0000259" key="7">
    <source>
        <dbReference type="Pfam" id="PF08281"/>
    </source>
</evidence>
<dbReference type="SUPFAM" id="SSF88946">
    <property type="entry name" value="Sigma2 domain of RNA polymerase sigma factors"/>
    <property type="match status" value="1"/>
</dbReference>
<proteinExistence type="inferred from homology"/>
<dbReference type="Gene3D" id="1.10.10.10">
    <property type="entry name" value="Winged helix-like DNA-binding domain superfamily/Winged helix DNA-binding domain"/>
    <property type="match status" value="1"/>
</dbReference>
<evidence type="ECO:0000256" key="2">
    <source>
        <dbReference type="ARBA" id="ARBA00023015"/>
    </source>
</evidence>
<dbReference type="GO" id="GO:0016987">
    <property type="term" value="F:sigma factor activity"/>
    <property type="evidence" value="ECO:0007669"/>
    <property type="project" value="UniProtKB-KW"/>
</dbReference>
<evidence type="ECO:0000256" key="3">
    <source>
        <dbReference type="ARBA" id="ARBA00023082"/>
    </source>
</evidence>